<dbReference type="RefSeq" id="WP_260559848.1">
    <property type="nucleotide sequence ID" value="NZ_BAABEC010000181.1"/>
</dbReference>
<evidence type="ECO:0000313" key="1">
    <source>
        <dbReference type="EMBL" id="UWX63563.1"/>
    </source>
</evidence>
<evidence type="ECO:0000313" key="2">
    <source>
        <dbReference type="Proteomes" id="UP001060261"/>
    </source>
</evidence>
<dbReference type="Gene3D" id="2.60.120.10">
    <property type="entry name" value="Jelly Rolls"/>
    <property type="match status" value="1"/>
</dbReference>
<accession>A0ABY5YIE2</accession>
<reference evidence="1" key="1">
    <citation type="submission" date="2022-09" db="EMBL/GenBank/DDBJ databases">
        <title>genome sequence of Deinococcus rubellus.</title>
        <authorList>
            <person name="Srinivasan S."/>
        </authorList>
    </citation>
    <scope>NUCLEOTIDE SEQUENCE</scope>
    <source>
        <strain evidence="1">Ant6</strain>
    </source>
</reference>
<keyword evidence="2" id="KW-1185">Reference proteome</keyword>
<name>A0ABY5YIE2_9DEIO</name>
<gene>
    <name evidence="1" type="ORF">N0D28_12565</name>
</gene>
<dbReference type="SUPFAM" id="SSF51182">
    <property type="entry name" value="RmlC-like cupins"/>
    <property type="match status" value="1"/>
</dbReference>
<protein>
    <submittedName>
        <fullName evidence="1">Cupin domain-containing protein</fullName>
    </submittedName>
</protein>
<dbReference type="Proteomes" id="UP001060261">
    <property type="component" value="Chromosome"/>
</dbReference>
<organism evidence="1 2">
    <name type="scientific">Deinococcus rubellus</name>
    <dbReference type="NCBI Taxonomy" id="1889240"/>
    <lineage>
        <taxon>Bacteria</taxon>
        <taxon>Thermotogati</taxon>
        <taxon>Deinococcota</taxon>
        <taxon>Deinococci</taxon>
        <taxon>Deinococcales</taxon>
        <taxon>Deinococcaceae</taxon>
        <taxon>Deinococcus</taxon>
    </lineage>
</organism>
<dbReference type="InterPro" id="IPR011051">
    <property type="entry name" value="RmlC_Cupin_sf"/>
</dbReference>
<sequence length="145" mass="15647">MSEGRLDRPQPIALNRYDLTGQIARLRDDVPLSKYGRDSLTLVRDPGFTLLLMVLKAGTGLPEHTAPGPISVLVLDGRAAFTAQGTQLDLGPHELVTLPAHVSHAVMALEDSALLITIAELVTHTSPVGLERERQVETVQAPEQT</sequence>
<dbReference type="PANTHER" id="PTHR37694:SF1">
    <property type="entry name" value="SLR8022 PROTEIN"/>
    <property type="match status" value="1"/>
</dbReference>
<dbReference type="CDD" id="cd02230">
    <property type="entry name" value="cupin_HP0902-like"/>
    <property type="match status" value="1"/>
</dbReference>
<dbReference type="EMBL" id="CP104213">
    <property type="protein sequence ID" value="UWX63563.1"/>
    <property type="molecule type" value="Genomic_DNA"/>
</dbReference>
<dbReference type="PANTHER" id="PTHR37694">
    <property type="entry name" value="SLR8022 PROTEIN"/>
    <property type="match status" value="1"/>
</dbReference>
<dbReference type="InterPro" id="IPR014710">
    <property type="entry name" value="RmlC-like_jellyroll"/>
</dbReference>
<proteinExistence type="predicted"/>